<organism evidence="2 3">
    <name type="scientific">Volvox reticuliferus</name>
    <dbReference type="NCBI Taxonomy" id="1737510"/>
    <lineage>
        <taxon>Eukaryota</taxon>
        <taxon>Viridiplantae</taxon>
        <taxon>Chlorophyta</taxon>
        <taxon>core chlorophytes</taxon>
        <taxon>Chlorophyceae</taxon>
        <taxon>CS clade</taxon>
        <taxon>Chlamydomonadales</taxon>
        <taxon>Volvocaceae</taxon>
        <taxon>Volvox</taxon>
    </lineage>
</organism>
<dbReference type="Pfam" id="PF08373">
    <property type="entry name" value="RAP"/>
    <property type="match status" value="1"/>
</dbReference>
<dbReference type="OrthoDB" id="552239at2759"/>
<dbReference type="PROSITE" id="PS51286">
    <property type="entry name" value="RAP"/>
    <property type="match status" value="1"/>
</dbReference>
<dbReference type="SMART" id="SM00952">
    <property type="entry name" value="RAP"/>
    <property type="match status" value="1"/>
</dbReference>
<sequence>MERPCPIRSTGSLTYVSLCHAIVALGTRRGCLEFGRHTVAAQRFLGCRSFKDEGSDDTSLTRSQRGRRQKHARRRALVESPRWSPTDPATSRSEWLQGAKNQGTAVLLSALLAPESVPLPRLPVLLTLVESRSDLEECMVAAGLPTVAAAVLSSDMLQRLLPGGALLELLLGLVEQRAGTLATKELLLLARMIAAWRPPASCEALAPAAAAVATVLVKRSLELYAAPGPEAAAISGSSSIRGGGADVDAAAAPVESDVAVLADAFIVIRPWLEWHSGMTAADNDGIGTGTGGLGTETIVRETGENAAAVLDGVRTGVAALLRSSRGRAVAEPPVLFAVLAAAVQYGVDIPSDFAKDAARTATAAAADLSSSAQPSPDAVLLAAQLVAHACCCSSSSSSSSSGGSFLTAVEVRDLLKQHLAPQLGDMQHSAFLAGLLSALHTRAPQSQYLWKTRGPGAATPVGAETTRGRSAREALEGVLEALASVAGQLGPTALVLAMEYAADVVAAAEAGGLLDGGAHGMGEVGDIAVRQLLAEAAAEAAGRRRPAAGSNVCTMDELCRLAATAARLQRSGVVGSVASDNAVVAAAKAEAAAHASEVLAAVHGLPLSEISIESAAALVAAAWKATPGLASSGQEGFPEAALGNVDGEKSTSLKLPEGLLLALLERLAAAAADPVRMRRQADGTPGANTEMAGTQPLGPLPYGQALEVLTAVTAVAEQMVETAPSTSTSAAAPAISPERAAMLRGAALVACRALTPGVRELDAPDAVGLLVLVARAQQAGVRPDFPQLLWALHERLRALATSGCLAPTDVLDVLSGCVSLRWRPAILLRELLLPLLRWLQASEAVAEGAAAAAFTVSGSANIRVGGDRTTAETGGGSSMQSWTPRELKVALALLAKLRYNGPLAAALVKLGVGHLLRASGAEAGAETEAAAAAVSNGRESARLSALDLAMLMWVCVAMRYRGATVLRPLLQQLLQVPPARVPVRAAAQAIWAAVRLGVVGERLVRWALASCQGGDKLTEAAPLNLTLLCWGLAKLGVRPPRAFVNSAVAASRSQLRDFKAKELATLLFVLATWDGKLRDPADAVNVVRHVIVETRAQYDGPGLCTAVWALHQLTTAAAADLSTAGAADTHRASEASNDEPVSNAGCVLDAAALRTVETHLLAINLVENSRIGFPDHHLLRFFSTCATIGYRPERLLRRYAARLLLRLRTMRGVSLVDAPVEAERRSRMLWSSARIMAAFDIRDPELLTALELCAERCQSQLRPGHLAGVLNAMAALGHYPAHFARHGLLRRVGLALRRATLTEAGLIMEALAMWKPYLMMESGAGEEASSNNNVWTTEVPTEAGNGLVEADEAAAEARGSGRRGPTPQRLDLLRRMALARLTQLCAQPPPLTTTTTTTMTSPQSVQQSTIASAPTSTSGGSTGAARLSGLPSAAEAAAPQASTQTSTDGGSAAGAAAAAINISLGDAMRLLTALARLRWQCAPVEAALVQVLTRVPLERRRVPQLTTLMWALASLRQDTPELLEGLQTALLGLPPQPSLASEMSLMESGRADSVRVANSSSIPGVAAVAATTAAAVARRTATATAPAANNSKVVELAPKLTQDAGSDGKRNPSAAGSVDGTSGLVAADAAVAGQPAPSGGTFIRGGGGGTITMHGTRVDVNADGTGAAGSSTASGSADVAAGSPPRLDVQLLSRPSKPATSPAGDNPDEAAFDPAAATAAAAAEANQRLEQHLDGPIGRSQIPSEPWAPVDIFKTLWSCAKMNRHPGPLILAAAERSWLQYTTDGAAATAMPLHTITGLLWSLSVFRHHNGSFAQRLALQLGSWLKGEVTLSAPTLAATAASKAAVDGTGDGEAGSGAVADRRAAEDVEDVEAQQQQEQRLRAEKFSKQAVQVAACLLAAQADRADSPLNTTLSPEVRARLMAAWRSRLAQRLAKPPNRYQADLVSVLRKMGVTAAANVATPDGCALVDVAVAIRPPSPPPVAPGAPSPPAPPPRLLALELVGRHNTAANTPRILGEAVVKYRLLQARGYLVVPIPCYEWDRIDHKDIWTKMVYLQTKIERRTGSLTSGGVAVSIASAAGVAAASSSRSSGIEGNNNNNNNNNSLNNNGGYENENSTAVGSRPAPQVVNALIAGSERRLDGGGNQ</sequence>
<evidence type="ECO:0000256" key="1">
    <source>
        <dbReference type="SAM" id="MobiDB-lite"/>
    </source>
</evidence>
<evidence type="ECO:0000313" key="3">
    <source>
        <dbReference type="Proteomes" id="UP000722791"/>
    </source>
</evidence>
<accession>A0A8J4CEP0</accession>
<protein>
    <submittedName>
        <fullName evidence="2">Uncharacterized protein</fullName>
    </submittedName>
</protein>
<comment type="caution">
    <text evidence="2">The sequence shown here is derived from an EMBL/GenBank/DDBJ whole genome shotgun (WGS) entry which is preliminary data.</text>
</comment>
<feature type="compositionally biased region" description="Low complexity" evidence="1">
    <location>
        <begin position="2087"/>
        <end position="2116"/>
    </location>
</feature>
<feature type="region of interest" description="Disordered" evidence="1">
    <location>
        <begin position="52"/>
        <end position="94"/>
    </location>
</feature>
<feature type="region of interest" description="Disordered" evidence="1">
    <location>
        <begin position="1601"/>
        <end position="1620"/>
    </location>
</feature>
<feature type="compositionally biased region" description="Basic residues" evidence="1">
    <location>
        <begin position="64"/>
        <end position="75"/>
    </location>
</feature>
<dbReference type="Proteomes" id="UP000722791">
    <property type="component" value="Unassembled WGS sequence"/>
</dbReference>
<gene>
    <name evidence="2" type="ORF">Vretimale_6653</name>
</gene>
<feature type="compositionally biased region" description="Low complexity" evidence="1">
    <location>
        <begin position="1662"/>
        <end position="1683"/>
    </location>
</feature>
<feature type="region of interest" description="Disordered" evidence="1">
    <location>
        <begin position="1384"/>
        <end position="1451"/>
    </location>
</feature>
<proteinExistence type="predicted"/>
<dbReference type="InterPro" id="IPR013584">
    <property type="entry name" value="RAP"/>
</dbReference>
<dbReference type="EMBL" id="BNCQ01000010">
    <property type="protein sequence ID" value="GIM01849.1"/>
    <property type="molecule type" value="Genomic_DNA"/>
</dbReference>
<name>A0A8J4CEP0_9CHLO</name>
<evidence type="ECO:0000313" key="2">
    <source>
        <dbReference type="EMBL" id="GIM01849.1"/>
    </source>
</evidence>
<reference evidence="2" key="1">
    <citation type="journal article" date="2021" name="Proc. Natl. Acad. Sci. U.S.A.">
        <title>Three genomes in the algal genus Volvox reveal the fate of a haploid sex-determining region after a transition to homothallism.</title>
        <authorList>
            <person name="Yamamoto K."/>
            <person name="Hamaji T."/>
            <person name="Kawai-Toyooka H."/>
            <person name="Matsuzaki R."/>
            <person name="Takahashi F."/>
            <person name="Nishimura Y."/>
            <person name="Kawachi M."/>
            <person name="Noguchi H."/>
            <person name="Minakuchi Y."/>
            <person name="Umen J.G."/>
            <person name="Toyoda A."/>
            <person name="Nozaki H."/>
        </authorList>
    </citation>
    <scope>NUCLEOTIDE SEQUENCE</scope>
    <source>
        <strain evidence="2">NIES-3785</strain>
    </source>
</reference>
<feature type="region of interest" description="Disordered" evidence="1">
    <location>
        <begin position="1662"/>
        <end position="1711"/>
    </location>
</feature>
<feature type="region of interest" description="Disordered" evidence="1">
    <location>
        <begin position="2087"/>
        <end position="2126"/>
    </location>
</feature>